<dbReference type="Proteomes" id="UP000436088">
    <property type="component" value="Unassembled WGS sequence"/>
</dbReference>
<evidence type="ECO:0000313" key="2">
    <source>
        <dbReference type="Proteomes" id="UP000436088"/>
    </source>
</evidence>
<keyword evidence="2" id="KW-1185">Reference proteome</keyword>
<proteinExistence type="predicted"/>
<dbReference type="PANTHER" id="PTHR38400">
    <property type="entry name" value="OS02G0317800 PROTEIN"/>
    <property type="match status" value="1"/>
</dbReference>
<protein>
    <submittedName>
        <fullName evidence="1">BED zinc finger,hAT family dimerization domain</fullName>
    </submittedName>
</protein>
<accession>A0A6A2XU15</accession>
<dbReference type="EMBL" id="VEPZ02001327">
    <property type="protein sequence ID" value="KAE8680211.1"/>
    <property type="molecule type" value="Genomic_DNA"/>
</dbReference>
<organism evidence="1 2">
    <name type="scientific">Hibiscus syriacus</name>
    <name type="common">Rose of Sharon</name>
    <dbReference type="NCBI Taxonomy" id="106335"/>
    <lineage>
        <taxon>Eukaryota</taxon>
        <taxon>Viridiplantae</taxon>
        <taxon>Streptophyta</taxon>
        <taxon>Embryophyta</taxon>
        <taxon>Tracheophyta</taxon>
        <taxon>Spermatophyta</taxon>
        <taxon>Magnoliopsida</taxon>
        <taxon>eudicotyledons</taxon>
        <taxon>Gunneridae</taxon>
        <taxon>Pentapetalae</taxon>
        <taxon>rosids</taxon>
        <taxon>malvids</taxon>
        <taxon>Malvales</taxon>
        <taxon>Malvaceae</taxon>
        <taxon>Malvoideae</taxon>
        <taxon>Hibiscus</taxon>
    </lineage>
</organism>
<reference evidence="1" key="1">
    <citation type="submission" date="2019-09" db="EMBL/GenBank/DDBJ databases">
        <title>Draft genome information of white flower Hibiscus syriacus.</title>
        <authorList>
            <person name="Kim Y.-M."/>
        </authorList>
    </citation>
    <scope>NUCLEOTIDE SEQUENCE [LARGE SCALE GENOMIC DNA]</scope>
    <source>
        <strain evidence="1">YM2019G1</strain>
    </source>
</reference>
<dbReference type="AlphaFoldDB" id="A0A6A2XU15"/>
<sequence>MNFLNSTIHSPFVPQITPAQADFPYVSLRAASMLSLFHPSGKVSKPLDQPANIPMLSSMGLLKIIEFLVVQMFHNIASKRTSHSLLSLANRLGLVKFTSIHFLISMIGQFPSTVRCRRTFSVFVRILPLHTSHRNVSLSGFPCMHESPSIPGVFVMAIDVQTASISNFLLHRPCLLWSFSPPVRGHPRPLLPSPNLHTTPHHTTPHLYGIQLNREVAVFLISSVKSWTGEIHDRVVCDVCADSSIGPEGHVLEVGGICRRIVTVFQCGKNATTMPSTNLGRDNASFFCLLGEVAKEWKLAETLLTNWKMFLKLYAVGAEVAVLCITKSGEVVNYQGFANAKGIYTVAETMPKSDRWNACLARPISSFHDHCSHPGEHSTGIKFTYNRPSGHFHTVRPFVYQPSTPSFCSETVSEQVYF</sequence>
<comment type="caution">
    <text evidence="1">The sequence shown here is derived from an EMBL/GenBank/DDBJ whole genome shotgun (WGS) entry which is preliminary data.</text>
</comment>
<evidence type="ECO:0000313" key="1">
    <source>
        <dbReference type="EMBL" id="KAE8680211.1"/>
    </source>
</evidence>
<gene>
    <name evidence="1" type="ORF">F3Y22_tig00111392pilonHSYRG00458</name>
</gene>
<name>A0A6A2XU15_HIBSY</name>